<evidence type="ECO:0000313" key="2">
    <source>
        <dbReference type="EMBL" id="CAD8076334.1"/>
    </source>
</evidence>
<dbReference type="Proteomes" id="UP000692954">
    <property type="component" value="Unassembled WGS sequence"/>
</dbReference>
<protein>
    <submittedName>
        <fullName evidence="2">Uncharacterized protein</fullName>
    </submittedName>
</protein>
<reference evidence="2" key="1">
    <citation type="submission" date="2021-01" db="EMBL/GenBank/DDBJ databases">
        <authorList>
            <consortium name="Genoscope - CEA"/>
            <person name="William W."/>
        </authorList>
    </citation>
    <scope>NUCLEOTIDE SEQUENCE</scope>
</reference>
<keyword evidence="3" id="KW-1185">Reference proteome</keyword>
<keyword evidence="1" id="KW-0472">Membrane</keyword>
<dbReference type="OrthoDB" id="286894at2759"/>
<comment type="caution">
    <text evidence="2">The sequence shown here is derived from an EMBL/GenBank/DDBJ whole genome shotgun (WGS) entry which is preliminary data.</text>
</comment>
<dbReference type="AlphaFoldDB" id="A0A8S1MN89"/>
<feature type="transmembrane region" description="Helical" evidence="1">
    <location>
        <begin position="336"/>
        <end position="354"/>
    </location>
</feature>
<keyword evidence="1" id="KW-0812">Transmembrane</keyword>
<sequence>MKILIIYVASIAVFYFVDKSLDLQFIESEKLSRKCETKLDNNETTQICGHIWESNETMVTFYFRTAEHTSQKSDIRIYYQQIPAQEALNITELIQIDTNILFPDNLVGIEKHHLKALFYEFKTRDTDGNENYLMTPELMKVSTYVIFVKNYDIELEAYFKNNLKYLEDSFVTFLCFVILALAIKMINEEEENLLPLGKYIRENQHHMLLMIILIAQPLRPLCYFPEFEAIEWLIGQTCYAVGEFLFLRYFLQVLSFLKGHDNNTNKIRNTIITIFVIIPISIDRWMIAFENQQFVIKDLENQVNNIHTIMVLCWMCFLVYVSIFTYEVMISFHQHLIRLDLFLIDIIFFIVYSFQKSQFYLYYERFDHHLFNPINMLMMVSYIAILLVIDLRKQTEKENELQPVKQQDEEHGDNLEFTIAEYYREKANDDQTLI</sequence>
<dbReference type="EMBL" id="CAJJDN010000034">
    <property type="protein sequence ID" value="CAD8076334.1"/>
    <property type="molecule type" value="Genomic_DNA"/>
</dbReference>
<feature type="transmembrane region" description="Helical" evidence="1">
    <location>
        <begin position="232"/>
        <end position="251"/>
    </location>
</feature>
<keyword evidence="1" id="KW-1133">Transmembrane helix</keyword>
<accession>A0A8S1MN89</accession>
<name>A0A8S1MN89_9CILI</name>
<feature type="transmembrane region" description="Helical" evidence="1">
    <location>
        <begin position="374"/>
        <end position="391"/>
    </location>
</feature>
<feature type="transmembrane region" description="Helical" evidence="1">
    <location>
        <begin position="309"/>
        <end position="329"/>
    </location>
</feature>
<organism evidence="2 3">
    <name type="scientific">Paramecium sonneborni</name>
    <dbReference type="NCBI Taxonomy" id="65129"/>
    <lineage>
        <taxon>Eukaryota</taxon>
        <taxon>Sar</taxon>
        <taxon>Alveolata</taxon>
        <taxon>Ciliophora</taxon>
        <taxon>Intramacronucleata</taxon>
        <taxon>Oligohymenophorea</taxon>
        <taxon>Peniculida</taxon>
        <taxon>Parameciidae</taxon>
        <taxon>Paramecium</taxon>
    </lineage>
</organism>
<feature type="transmembrane region" description="Helical" evidence="1">
    <location>
        <begin position="271"/>
        <end position="289"/>
    </location>
</feature>
<gene>
    <name evidence="2" type="ORF">PSON_ATCC_30995.1.T0340324</name>
</gene>
<feature type="transmembrane region" description="Helical" evidence="1">
    <location>
        <begin position="169"/>
        <end position="186"/>
    </location>
</feature>
<evidence type="ECO:0000256" key="1">
    <source>
        <dbReference type="SAM" id="Phobius"/>
    </source>
</evidence>
<proteinExistence type="predicted"/>
<evidence type="ECO:0000313" key="3">
    <source>
        <dbReference type="Proteomes" id="UP000692954"/>
    </source>
</evidence>